<sequence length="197" mass="21290">MATLPTGVKVPDSSDSWNLINDLTEMGLSANRVRSANSAQEAQAIVDALASTTHPASLTEPLVVYRADINQLYVHNGSGWKSIQAGGVAGENKRLGTNGIVTIGNLSIDTPLIYKFGNYRSTPNFCAYGNTYFDVISFAKPFPTECINIQITPTWQSGDSLEPIVFDGVSKAGFRPFIVGKNVLSNIYSFNYMAVGR</sequence>
<accession>A0AAW9HV97</accession>
<dbReference type="EMBL" id="JAWNGC010000001">
    <property type="protein sequence ID" value="MDY5154275.1"/>
    <property type="molecule type" value="Genomic_DNA"/>
</dbReference>
<proteinExistence type="predicted"/>
<organism evidence="1 2">
    <name type="scientific">Actinotignum urinale</name>
    <dbReference type="NCBI Taxonomy" id="190146"/>
    <lineage>
        <taxon>Bacteria</taxon>
        <taxon>Bacillati</taxon>
        <taxon>Actinomycetota</taxon>
        <taxon>Actinomycetes</taxon>
        <taxon>Actinomycetales</taxon>
        <taxon>Actinomycetaceae</taxon>
        <taxon>Actinotignum</taxon>
    </lineage>
</organism>
<dbReference type="AlphaFoldDB" id="A0AAW9HV97"/>
<evidence type="ECO:0000313" key="2">
    <source>
        <dbReference type="Proteomes" id="UP001281731"/>
    </source>
</evidence>
<gene>
    <name evidence="1" type="ORF">R6G80_00835</name>
</gene>
<evidence type="ECO:0000313" key="1">
    <source>
        <dbReference type="EMBL" id="MDY5154275.1"/>
    </source>
</evidence>
<name>A0AAW9HV97_9ACTO</name>
<dbReference type="Proteomes" id="UP001281731">
    <property type="component" value="Unassembled WGS sequence"/>
</dbReference>
<reference evidence="1" key="1">
    <citation type="submission" date="2023-10" db="EMBL/GenBank/DDBJ databases">
        <title>Whole Genome based description of the genera Actinobaculum and Actinotignum reveals a complex phylogenetic relationship within the species included in the genus Actinotignum.</title>
        <authorList>
            <person name="Jensen C.S."/>
            <person name="Dargis R."/>
            <person name="Kemp M."/>
            <person name="Christensen J.J."/>
        </authorList>
    </citation>
    <scope>NUCLEOTIDE SEQUENCE</scope>
    <source>
        <strain evidence="1">SLA_B511</strain>
    </source>
</reference>
<comment type="caution">
    <text evidence="1">The sequence shown here is derived from an EMBL/GenBank/DDBJ whole genome shotgun (WGS) entry which is preliminary data.</text>
</comment>
<protein>
    <recommendedName>
        <fullName evidence="3">Tail fiber protein</fullName>
    </recommendedName>
</protein>
<dbReference type="RefSeq" id="WP_320756188.1">
    <property type="nucleotide sequence ID" value="NZ_JAWNGC010000001.1"/>
</dbReference>
<evidence type="ECO:0008006" key="3">
    <source>
        <dbReference type="Google" id="ProtNLM"/>
    </source>
</evidence>